<dbReference type="OrthoDB" id="2423195at2759"/>
<sequence>MCDRRINGRPIEADVKFIAACNPYRKHTDKMISKLESAGLGFFVKATDTQQKLGKIPLRQLVYRVLDLPPSMKPLVYDFGQLNNATEKDYTRQIVKDRCHVIPEVTGQTAVIESVANVLAWSQKYMRGRNDECSFVSLRDVERAMIVFKENRYLLFLTENYAALQVIKHFLHEEIGIKLDKSLEALSSRGNSEHRMEPFVLFGSSFPKDREYTQVCRNINLIKICMETGRTVILLNLKNLYESLYNLLNQYYIILAGGQRYVDLGLQTHRVKCRVHNDF</sequence>
<dbReference type="AlphaFoldDB" id="A0A1X7SXU1"/>
<dbReference type="GO" id="GO:0016887">
    <property type="term" value="F:ATP hydrolysis activity"/>
    <property type="evidence" value="ECO:0007669"/>
    <property type="project" value="InterPro"/>
</dbReference>
<dbReference type="STRING" id="400682.A0A1X7SXU1"/>
<reference evidence="1" key="1">
    <citation type="submission" date="2017-05" db="UniProtKB">
        <authorList>
            <consortium name="EnsemblMetazoa"/>
        </authorList>
    </citation>
    <scope>IDENTIFICATION</scope>
</reference>
<protein>
    <submittedName>
        <fullName evidence="1">Uncharacterized protein</fullName>
    </submittedName>
</protein>
<dbReference type="PANTHER" id="PTHR22605">
    <property type="entry name" value="RZ-TYPE DOMAIN-CONTAINING PROTEIN"/>
    <property type="match status" value="1"/>
</dbReference>
<evidence type="ECO:0000313" key="1">
    <source>
        <dbReference type="EnsemblMetazoa" id="Aqu2.1.06961_001"/>
    </source>
</evidence>
<dbReference type="InParanoid" id="A0A1X7SXU1"/>
<dbReference type="PANTHER" id="PTHR22605:SF16">
    <property type="entry name" value="E3 UBIQUITIN-PROTEIN LIGASE RNF213"/>
    <property type="match status" value="1"/>
</dbReference>
<accession>A0A1X7SXU1</accession>
<dbReference type="eggNOG" id="ENOG502QQ65">
    <property type="taxonomic scope" value="Eukaryota"/>
</dbReference>
<proteinExistence type="predicted"/>
<dbReference type="EnsemblMetazoa" id="Aqu2.1.06961_001">
    <property type="protein sequence ID" value="Aqu2.1.06961_001"/>
    <property type="gene ID" value="Aqu2.1.06961"/>
</dbReference>
<organism evidence="1">
    <name type="scientific">Amphimedon queenslandica</name>
    <name type="common">Sponge</name>
    <dbReference type="NCBI Taxonomy" id="400682"/>
    <lineage>
        <taxon>Eukaryota</taxon>
        <taxon>Metazoa</taxon>
        <taxon>Porifera</taxon>
        <taxon>Demospongiae</taxon>
        <taxon>Heteroscleromorpha</taxon>
        <taxon>Haplosclerida</taxon>
        <taxon>Niphatidae</taxon>
        <taxon>Amphimedon</taxon>
    </lineage>
</organism>
<name>A0A1X7SXU1_AMPQE</name>
<dbReference type="GO" id="GO:0004842">
    <property type="term" value="F:ubiquitin-protein transferase activity"/>
    <property type="evidence" value="ECO:0007669"/>
    <property type="project" value="InterPro"/>
</dbReference>
<dbReference type="InterPro" id="IPR031248">
    <property type="entry name" value="RNF213"/>
</dbReference>